<dbReference type="Pfam" id="PF08238">
    <property type="entry name" value="Sel1"/>
    <property type="match status" value="6"/>
</dbReference>
<dbReference type="PROSITE" id="PS51257">
    <property type="entry name" value="PROKAR_LIPOPROTEIN"/>
    <property type="match status" value="1"/>
</dbReference>
<dbReference type="PANTHER" id="PTHR11102:SF160">
    <property type="entry name" value="ERAD-ASSOCIATED E3 UBIQUITIN-PROTEIN LIGASE COMPONENT HRD3"/>
    <property type="match status" value="1"/>
</dbReference>
<dbReference type="InterPro" id="IPR011990">
    <property type="entry name" value="TPR-like_helical_dom_sf"/>
</dbReference>
<accession>A0A4R7CBZ6</accession>
<feature type="region of interest" description="Disordered" evidence="1">
    <location>
        <begin position="24"/>
        <end position="51"/>
    </location>
</feature>
<dbReference type="Gene3D" id="1.25.40.10">
    <property type="entry name" value="Tetratricopeptide repeat domain"/>
    <property type="match status" value="2"/>
</dbReference>
<dbReference type="InterPro" id="IPR006597">
    <property type="entry name" value="Sel1-like"/>
</dbReference>
<dbReference type="Proteomes" id="UP000295122">
    <property type="component" value="Unassembled WGS sequence"/>
</dbReference>
<evidence type="ECO:0000313" key="4">
    <source>
        <dbReference type="Proteomes" id="UP000295122"/>
    </source>
</evidence>
<comment type="caution">
    <text evidence="3">The sequence shown here is derived from an EMBL/GenBank/DDBJ whole genome shotgun (WGS) entry which is preliminary data.</text>
</comment>
<organism evidence="3 4">
    <name type="scientific">Enterovirga rhinocerotis</name>
    <dbReference type="NCBI Taxonomy" id="1339210"/>
    <lineage>
        <taxon>Bacteria</taxon>
        <taxon>Pseudomonadati</taxon>
        <taxon>Pseudomonadota</taxon>
        <taxon>Alphaproteobacteria</taxon>
        <taxon>Hyphomicrobiales</taxon>
        <taxon>Methylobacteriaceae</taxon>
        <taxon>Enterovirga</taxon>
    </lineage>
</organism>
<dbReference type="RefSeq" id="WP_208111499.1">
    <property type="nucleotide sequence ID" value="NZ_SNZR01000011.1"/>
</dbReference>
<dbReference type="AlphaFoldDB" id="A0A4R7CBZ6"/>
<keyword evidence="2" id="KW-0732">Signal</keyword>
<sequence>MTRPASLLRAWAVLTLALGCAAEAAPSPPGKPATPAARPPAAATPPSGPPRDLAYGAYQRGYYATARREALLRLEKNPDDVAAMTLLGELYNQGLGVRQDPKAAADWYRLAATRGDPRAMATLGLMALDGRGVPRDPAVAREWLEKAAAKREPVASYNLALTLLASGTDENIARAARLLVVAAEAEIGDAQHALGVMHSRGQGGVAHDRAEAVRMFRRAARNGSIAGEVEYAIALFNGDGVPANEGLAARHFLHAAALGNAIARNRVARLFVIGRGVHKNLVEAAAWHILAKAQGLTDPWLDEQLAGLSKDDQKRAELIAAQRSNI</sequence>
<gene>
    <name evidence="3" type="ORF">EV668_1934</name>
</gene>
<evidence type="ECO:0000256" key="2">
    <source>
        <dbReference type="SAM" id="SignalP"/>
    </source>
</evidence>
<evidence type="ECO:0000313" key="3">
    <source>
        <dbReference type="EMBL" id="TDR94646.1"/>
    </source>
</evidence>
<reference evidence="3 4" key="1">
    <citation type="submission" date="2019-03" db="EMBL/GenBank/DDBJ databases">
        <title>Genomic Encyclopedia of Type Strains, Phase IV (KMG-IV): sequencing the most valuable type-strain genomes for metagenomic binning, comparative biology and taxonomic classification.</title>
        <authorList>
            <person name="Goeker M."/>
        </authorList>
    </citation>
    <scope>NUCLEOTIDE SEQUENCE [LARGE SCALE GENOMIC DNA]</scope>
    <source>
        <strain evidence="3 4">DSM 25903</strain>
    </source>
</reference>
<dbReference type="PANTHER" id="PTHR11102">
    <property type="entry name" value="SEL-1-LIKE PROTEIN"/>
    <property type="match status" value="1"/>
</dbReference>
<dbReference type="SUPFAM" id="SSF81901">
    <property type="entry name" value="HCP-like"/>
    <property type="match status" value="1"/>
</dbReference>
<feature type="chain" id="PRO_5020837281" description="TPR repeat protein" evidence="2">
    <location>
        <begin position="25"/>
        <end position="326"/>
    </location>
</feature>
<keyword evidence="4" id="KW-1185">Reference proteome</keyword>
<protein>
    <recommendedName>
        <fullName evidence="5">TPR repeat protein</fullName>
    </recommendedName>
</protein>
<dbReference type="EMBL" id="SNZR01000011">
    <property type="protein sequence ID" value="TDR94646.1"/>
    <property type="molecule type" value="Genomic_DNA"/>
</dbReference>
<name>A0A4R7CBZ6_9HYPH</name>
<evidence type="ECO:0008006" key="5">
    <source>
        <dbReference type="Google" id="ProtNLM"/>
    </source>
</evidence>
<dbReference type="SMART" id="SM00671">
    <property type="entry name" value="SEL1"/>
    <property type="match status" value="5"/>
</dbReference>
<evidence type="ECO:0000256" key="1">
    <source>
        <dbReference type="SAM" id="MobiDB-lite"/>
    </source>
</evidence>
<dbReference type="InterPro" id="IPR050767">
    <property type="entry name" value="Sel1_AlgK"/>
</dbReference>
<feature type="signal peptide" evidence="2">
    <location>
        <begin position="1"/>
        <end position="24"/>
    </location>
</feature>
<proteinExistence type="predicted"/>